<sequence>MLYQQLEFGRKLFEVVLMAIDGSRSVLQIYPTKLEFQDGTSGIQLEKSVSHQAVFKAIQAVLNQADIKQKTSLYNFSSNKVRKRNSGSKKQSLQNFFNVPRIEGLNIVEISEEIYRESAIKNGFKRVKISYPKEADNIIRGLTCATALYGLKCVVSIAVQKQSFYFCNDEGHNVAKCPVKDSICGNCQQKGLLTQNCSLAEKLKSLERQKIDYNDLYLNEDDYSEEQNERPAIVNLANILQLPDIQDNVTMSEYPLDSSTTSSNSLNISPNLIQIRSKLKSKNESHSVTLNHTNH</sequence>
<evidence type="ECO:0000313" key="1">
    <source>
        <dbReference type="EMBL" id="RNA39600.1"/>
    </source>
</evidence>
<dbReference type="Proteomes" id="UP000276133">
    <property type="component" value="Unassembled WGS sequence"/>
</dbReference>
<reference evidence="1 2" key="1">
    <citation type="journal article" date="2018" name="Sci. Rep.">
        <title>Genomic signatures of local adaptation to the degree of environmental predictability in rotifers.</title>
        <authorList>
            <person name="Franch-Gras L."/>
            <person name="Hahn C."/>
            <person name="Garcia-Roger E.M."/>
            <person name="Carmona M.J."/>
            <person name="Serra M."/>
            <person name="Gomez A."/>
        </authorList>
    </citation>
    <scope>NUCLEOTIDE SEQUENCE [LARGE SCALE GENOMIC DNA]</scope>
    <source>
        <strain evidence="1">HYR1</strain>
    </source>
</reference>
<dbReference type="AlphaFoldDB" id="A0A3M7SVI4"/>
<keyword evidence="2" id="KW-1185">Reference proteome</keyword>
<evidence type="ECO:0000313" key="2">
    <source>
        <dbReference type="Proteomes" id="UP000276133"/>
    </source>
</evidence>
<dbReference type="OrthoDB" id="3863715at2759"/>
<dbReference type="EMBL" id="REGN01000732">
    <property type="protein sequence ID" value="RNA39600.1"/>
    <property type="molecule type" value="Genomic_DNA"/>
</dbReference>
<dbReference type="Gene3D" id="4.10.60.10">
    <property type="entry name" value="Zinc finger, CCHC-type"/>
    <property type="match status" value="1"/>
</dbReference>
<name>A0A3M7SVI4_BRAPC</name>
<organism evidence="1 2">
    <name type="scientific">Brachionus plicatilis</name>
    <name type="common">Marine rotifer</name>
    <name type="synonym">Brachionus muelleri</name>
    <dbReference type="NCBI Taxonomy" id="10195"/>
    <lineage>
        <taxon>Eukaryota</taxon>
        <taxon>Metazoa</taxon>
        <taxon>Spiralia</taxon>
        <taxon>Gnathifera</taxon>
        <taxon>Rotifera</taxon>
        <taxon>Eurotatoria</taxon>
        <taxon>Monogononta</taxon>
        <taxon>Pseudotrocha</taxon>
        <taxon>Ploima</taxon>
        <taxon>Brachionidae</taxon>
        <taxon>Brachionus</taxon>
    </lineage>
</organism>
<gene>
    <name evidence="1" type="ORF">BpHYR1_001478</name>
</gene>
<accession>A0A3M7SVI4</accession>
<protein>
    <submittedName>
        <fullName evidence="1">Uncharacterized protein</fullName>
    </submittedName>
</protein>
<comment type="caution">
    <text evidence="1">The sequence shown here is derived from an EMBL/GenBank/DDBJ whole genome shotgun (WGS) entry which is preliminary data.</text>
</comment>
<proteinExistence type="predicted"/>